<name>A0A4S8HEN6_9BACT</name>
<keyword evidence="5" id="KW-1185">Reference proteome</keyword>
<dbReference type="Proteomes" id="UP000306918">
    <property type="component" value="Unassembled WGS sequence"/>
</dbReference>
<dbReference type="RefSeq" id="WP_136580018.1">
    <property type="nucleotide sequence ID" value="NZ_STFF01000009.1"/>
</dbReference>
<reference evidence="4 5" key="1">
    <citation type="submission" date="2019-04" db="EMBL/GenBank/DDBJ databases">
        <title>Niastella caeni sp. nov., isolated from activated sludge.</title>
        <authorList>
            <person name="Sheng M."/>
        </authorList>
    </citation>
    <scope>NUCLEOTIDE SEQUENCE [LARGE SCALE GENOMIC DNA]</scope>
    <source>
        <strain evidence="4 5">HX-2-15</strain>
    </source>
</reference>
<evidence type="ECO:0000259" key="3">
    <source>
        <dbReference type="Pfam" id="PF13439"/>
    </source>
</evidence>
<dbReference type="InterPro" id="IPR050194">
    <property type="entry name" value="Glycosyltransferase_grp1"/>
</dbReference>
<dbReference type="PANTHER" id="PTHR45947">
    <property type="entry name" value="SULFOQUINOVOSYL TRANSFERASE SQD2"/>
    <property type="match status" value="1"/>
</dbReference>
<proteinExistence type="predicted"/>
<protein>
    <submittedName>
        <fullName evidence="4">Glycosyltransferase family 4 protein</fullName>
    </submittedName>
</protein>
<dbReference type="Pfam" id="PF00534">
    <property type="entry name" value="Glycos_transf_1"/>
    <property type="match status" value="1"/>
</dbReference>
<dbReference type="EMBL" id="STFF01000009">
    <property type="protein sequence ID" value="THU33530.1"/>
    <property type="molecule type" value="Genomic_DNA"/>
</dbReference>
<sequence>MKICLISRECFPFTHGGIGTAFYSLGKMLANLNHDVILLTRKPANFNEDIYNQHYTNKFKTEWVEYTEGAFSVHSLLDYSFQLEKHFDHFNNTFQANVAMYAEFDGEAYFLLRNKNKGLKYQNTSFVVHFSGPLFALLEAEKRIPSVYEQLIIKMEAYCIQASSYAIAPSSFILNYLKQQFNLQHQQHFVIPNPINNTIFTEPVPPASVYDNKKNILFIGRLQKTKGVDYLLKAFQQLIESGNEQVRLQLIGRDVFWSDYNMTFQEYCKASLPENILSKIDFIGHISQADMFAYHRQAWIAVFPSRFDTFGNVALECIYNGTPVIVSKNTGLPDVTGEDYNFFWHEENGVGALTTLLQKVLADSALRNELALQSHKRATYLHTHLPGQFVNALQEIIAIGNDQAVEVTAIDEQVFLLLNQYSAIWQQEKNAEIKEVYIQKDEELKKAWESYDNKNNELAAFWHQHDEQIKDVWVKYDEKDKQIQGIWKQYDAKDAVLQELQQRYDKLEQQQNDQQQQYSELQQQYIQFQQSNIDLLQRYNESLKEYNELQQQYNQLQHQYNEMLSPYNQILVQHEKLKQQLSTLNKDIEKYLNSNSSKPFKVVARDNKDFLPEIELLYYQIGLLKKKGRRFF</sequence>
<organism evidence="4 5">
    <name type="scientific">Niastella caeni</name>
    <dbReference type="NCBI Taxonomy" id="2569763"/>
    <lineage>
        <taxon>Bacteria</taxon>
        <taxon>Pseudomonadati</taxon>
        <taxon>Bacteroidota</taxon>
        <taxon>Chitinophagia</taxon>
        <taxon>Chitinophagales</taxon>
        <taxon>Chitinophagaceae</taxon>
        <taxon>Niastella</taxon>
    </lineage>
</organism>
<keyword evidence="1" id="KW-0175">Coiled coil</keyword>
<keyword evidence="4" id="KW-0808">Transferase</keyword>
<dbReference type="InterPro" id="IPR028098">
    <property type="entry name" value="Glyco_trans_4-like_N"/>
</dbReference>
<accession>A0A4S8HEN6</accession>
<dbReference type="Gene3D" id="3.40.50.2000">
    <property type="entry name" value="Glycogen Phosphorylase B"/>
    <property type="match status" value="2"/>
</dbReference>
<dbReference type="GO" id="GO:0016757">
    <property type="term" value="F:glycosyltransferase activity"/>
    <property type="evidence" value="ECO:0007669"/>
    <property type="project" value="InterPro"/>
</dbReference>
<feature type="domain" description="Glycosyltransferase subfamily 4-like N-terminal" evidence="3">
    <location>
        <begin position="16"/>
        <end position="196"/>
    </location>
</feature>
<evidence type="ECO:0000256" key="1">
    <source>
        <dbReference type="SAM" id="Coils"/>
    </source>
</evidence>
<dbReference type="OrthoDB" id="9790710at2"/>
<gene>
    <name evidence="4" type="ORF">FAM09_25620</name>
</gene>
<comment type="caution">
    <text evidence="4">The sequence shown here is derived from an EMBL/GenBank/DDBJ whole genome shotgun (WGS) entry which is preliminary data.</text>
</comment>
<dbReference type="AlphaFoldDB" id="A0A4S8HEN6"/>
<evidence type="ECO:0000259" key="2">
    <source>
        <dbReference type="Pfam" id="PF00534"/>
    </source>
</evidence>
<evidence type="ECO:0000313" key="4">
    <source>
        <dbReference type="EMBL" id="THU33530.1"/>
    </source>
</evidence>
<feature type="domain" description="Glycosyl transferase family 1" evidence="2">
    <location>
        <begin position="210"/>
        <end position="371"/>
    </location>
</feature>
<dbReference type="Pfam" id="PF13439">
    <property type="entry name" value="Glyco_transf_4"/>
    <property type="match status" value="1"/>
</dbReference>
<dbReference type="CDD" id="cd03801">
    <property type="entry name" value="GT4_PimA-like"/>
    <property type="match status" value="1"/>
</dbReference>
<evidence type="ECO:0000313" key="5">
    <source>
        <dbReference type="Proteomes" id="UP000306918"/>
    </source>
</evidence>
<feature type="coiled-coil region" evidence="1">
    <location>
        <begin position="490"/>
        <end position="594"/>
    </location>
</feature>
<dbReference type="Gene3D" id="1.10.287.1490">
    <property type="match status" value="1"/>
</dbReference>
<dbReference type="SUPFAM" id="SSF53756">
    <property type="entry name" value="UDP-Glycosyltransferase/glycogen phosphorylase"/>
    <property type="match status" value="1"/>
</dbReference>
<dbReference type="InterPro" id="IPR001296">
    <property type="entry name" value="Glyco_trans_1"/>
</dbReference>
<dbReference type="PANTHER" id="PTHR45947:SF3">
    <property type="entry name" value="SULFOQUINOVOSYL TRANSFERASE SQD2"/>
    <property type="match status" value="1"/>
</dbReference>